<comment type="caution">
    <text evidence="3">The sequence shown here is derived from an EMBL/GenBank/DDBJ whole genome shotgun (WGS) entry which is preliminary data.</text>
</comment>
<accession>A0ABR3F3S5</accession>
<dbReference type="PANTHER" id="PTHR48081:SF33">
    <property type="entry name" value="KYNURENINE FORMAMIDASE"/>
    <property type="match status" value="1"/>
</dbReference>
<dbReference type="Proteomes" id="UP001465976">
    <property type="component" value="Unassembled WGS sequence"/>
</dbReference>
<dbReference type="InterPro" id="IPR050300">
    <property type="entry name" value="GDXG_lipolytic_enzyme"/>
</dbReference>
<keyword evidence="4" id="KW-1185">Reference proteome</keyword>
<sequence length="265" mass="30088">MDMLSDIPYSVPDKNKVDPYRTFDFYPSRGPEPRPLLCFVHGGAWRSEDKSDHSTLARRLVESTGFPVVVPNYRLSAKDRVFHHPGHTEDVLEFLHFILTWHQDGVVFDRSKFYLIGHSCSAHMLSSIILDSSHVTPTLTPKDDLLAAVQGVVFSEGIYDIQKLLGTFPPYRDWFIADAFGDRPTYDDVSVASYRPRAEHVRWLIIHSKNDTLVDTAQSEAMIDRLKATHPSSSVEQSLGEFEDEHDAILLNPRYAQLITEFVGA</sequence>
<reference evidence="3 4" key="1">
    <citation type="submission" date="2024-02" db="EMBL/GenBank/DDBJ databases">
        <title>A draft genome for the cacao thread blight pathogen Marasmius crinis-equi.</title>
        <authorList>
            <person name="Cohen S.P."/>
            <person name="Baruah I.K."/>
            <person name="Amoako-Attah I."/>
            <person name="Bukari Y."/>
            <person name="Meinhardt L.W."/>
            <person name="Bailey B.A."/>
        </authorList>
    </citation>
    <scope>NUCLEOTIDE SEQUENCE [LARGE SCALE GENOMIC DNA]</scope>
    <source>
        <strain evidence="3 4">GH-76</strain>
    </source>
</reference>
<evidence type="ECO:0000259" key="2">
    <source>
        <dbReference type="Pfam" id="PF20434"/>
    </source>
</evidence>
<evidence type="ECO:0000313" key="3">
    <source>
        <dbReference type="EMBL" id="KAL0569889.1"/>
    </source>
</evidence>
<organism evidence="3 4">
    <name type="scientific">Marasmius crinis-equi</name>
    <dbReference type="NCBI Taxonomy" id="585013"/>
    <lineage>
        <taxon>Eukaryota</taxon>
        <taxon>Fungi</taxon>
        <taxon>Dikarya</taxon>
        <taxon>Basidiomycota</taxon>
        <taxon>Agaricomycotina</taxon>
        <taxon>Agaricomycetes</taxon>
        <taxon>Agaricomycetidae</taxon>
        <taxon>Agaricales</taxon>
        <taxon>Marasmiineae</taxon>
        <taxon>Marasmiaceae</taxon>
        <taxon>Marasmius</taxon>
    </lineage>
</organism>
<dbReference type="PANTHER" id="PTHR48081">
    <property type="entry name" value="AB HYDROLASE SUPERFAMILY PROTEIN C4A8.06C"/>
    <property type="match status" value="1"/>
</dbReference>
<gene>
    <name evidence="3" type="ORF">V5O48_012067</name>
</gene>
<proteinExistence type="predicted"/>
<keyword evidence="1" id="KW-0378">Hydrolase</keyword>
<dbReference type="Gene3D" id="3.40.50.1820">
    <property type="entry name" value="alpha/beta hydrolase"/>
    <property type="match status" value="1"/>
</dbReference>
<feature type="domain" description="BD-FAE-like" evidence="2">
    <location>
        <begin position="26"/>
        <end position="226"/>
    </location>
</feature>
<dbReference type="EMBL" id="JBAHYK010001032">
    <property type="protein sequence ID" value="KAL0569889.1"/>
    <property type="molecule type" value="Genomic_DNA"/>
</dbReference>
<dbReference type="InterPro" id="IPR029058">
    <property type="entry name" value="AB_hydrolase_fold"/>
</dbReference>
<evidence type="ECO:0000313" key="4">
    <source>
        <dbReference type="Proteomes" id="UP001465976"/>
    </source>
</evidence>
<protein>
    <recommendedName>
        <fullName evidence="2">BD-FAE-like domain-containing protein</fullName>
    </recommendedName>
</protein>
<dbReference type="SUPFAM" id="SSF53474">
    <property type="entry name" value="alpha/beta-Hydrolases"/>
    <property type="match status" value="1"/>
</dbReference>
<evidence type="ECO:0000256" key="1">
    <source>
        <dbReference type="ARBA" id="ARBA00022801"/>
    </source>
</evidence>
<name>A0ABR3F3S5_9AGAR</name>
<dbReference type="InterPro" id="IPR049492">
    <property type="entry name" value="BD-FAE-like_dom"/>
</dbReference>
<dbReference type="Pfam" id="PF20434">
    <property type="entry name" value="BD-FAE"/>
    <property type="match status" value="1"/>
</dbReference>